<protein>
    <submittedName>
        <fullName evidence="1">Uncharacterized protein</fullName>
    </submittedName>
</protein>
<reference evidence="1" key="1">
    <citation type="submission" date="2021-05" db="EMBL/GenBank/DDBJ databases">
        <title>Novel Bacillus species.</title>
        <authorList>
            <person name="Liu G."/>
        </authorList>
    </citation>
    <scope>NUCLEOTIDE SEQUENCE</scope>
    <source>
        <strain evidence="1">FJAT-49825</strain>
    </source>
</reference>
<sequence length="244" mass="28005">MRGLFVETKGDFIVLTEENTSADIMKTKRLLNDLGIPTFWQGNQFQILVSRFPIAAMKKIINVPGKEFPVHMEGYHFKWRAFAQRRFGIKVNALDLDANMAMFVKTLNLAGITALAGCSGHHRYPPNVQLSGVYQGAWFKVIQEKYFSGLNLHYTWEVHFDNGSGSCIRAVETGRWDMSLIYQDTVQMAEVLQKYAAEIRELKKSSFKRSKEMKETAGKLLKEEHVEALVEWMTEQAEKQFSLI</sequence>
<gene>
    <name evidence="1" type="ORF">KHA99_20945</name>
</gene>
<dbReference type="Proteomes" id="UP000679749">
    <property type="component" value="Unassembled WGS sequence"/>
</dbReference>
<comment type="caution">
    <text evidence="1">The sequence shown here is derived from an EMBL/GenBank/DDBJ whole genome shotgun (WGS) entry which is preliminary data.</text>
</comment>
<accession>A0A942YWB3</accession>
<evidence type="ECO:0000313" key="1">
    <source>
        <dbReference type="EMBL" id="MBS4214919.1"/>
    </source>
</evidence>
<evidence type="ECO:0000313" key="2">
    <source>
        <dbReference type="Proteomes" id="UP000679749"/>
    </source>
</evidence>
<dbReference type="AlphaFoldDB" id="A0A942YWB3"/>
<name>A0A942YWB3_9BACI</name>
<keyword evidence="2" id="KW-1185">Reference proteome</keyword>
<dbReference type="EMBL" id="JAGYPF010000004">
    <property type="protein sequence ID" value="MBS4214919.1"/>
    <property type="molecule type" value="Genomic_DNA"/>
</dbReference>
<organism evidence="1 2">
    <name type="scientific">Neobacillus rhizophilus</name>
    <dbReference type="NCBI Taxonomy" id="2833579"/>
    <lineage>
        <taxon>Bacteria</taxon>
        <taxon>Bacillati</taxon>
        <taxon>Bacillota</taxon>
        <taxon>Bacilli</taxon>
        <taxon>Bacillales</taxon>
        <taxon>Bacillaceae</taxon>
        <taxon>Neobacillus</taxon>
    </lineage>
</organism>
<proteinExistence type="predicted"/>